<dbReference type="InterPro" id="IPR011989">
    <property type="entry name" value="ARM-like"/>
</dbReference>
<feature type="compositionally biased region" description="Basic residues" evidence="4">
    <location>
        <begin position="1173"/>
        <end position="1188"/>
    </location>
</feature>
<proteinExistence type="inferred from homology"/>
<reference evidence="7 8" key="1">
    <citation type="journal article" date="2021" name="G3 (Bethesda)">
        <title>Genomic diversity, chromosomal rearrangements, and interspecies hybridization in the ogataea polymorpha species complex.</title>
        <authorList>
            <person name="Hanson S.J."/>
            <person name="Cinneide E.O."/>
            <person name="Salzberg L.I."/>
            <person name="Wolfe K.H."/>
            <person name="McGowan J."/>
            <person name="Fitzpatrick D.A."/>
            <person name="Matlin K."/>
        </authorList>
    </citation>
    <scope>NUCLEOTIDE SEQUENCE [LARGE SCALE GENOMIC DNA]</scope>
    <source>
        <strain evidence="7">81-436-3</strain>
    </source>
</reference>
<dbReference type="InterPro" id="IPR012978">
    <property type="entry name" value="HEAT_RRP12"/>
</dbReference>
<dbReference type="PANTHER" id="PTHR48287:SF1">
    <property type="entry name" value="ARM REPEAT SUPERFAMILY PROTEIN"/>
    <property type="match status" value="1"/>
</dbReference>
<evidence type="ECO:0000259" key="6">
    <source>
        <dbReference type="Pfam" id="PF25772"/>
    </source>
</evidence>
<dbReference type="EMBL" id="JAHLUN010000007">
    <property type="protein sequence ID" value="KAG7765014.1"/>
    <property type="molecule type" value="Genomic_DNA"/>
</dbReference>
<gene>
    <name evidence="7" type="ORF">KL946_002881</name>
</gene>
<evidence type="ECO:0000256" key="3">
    <source>
        <dbReference type="ARBA" id="ARBA00023242"/>
    </source>
</evidence>
<evidence type="ECO:0000259" key="5">
    <source>
        <dbReference type="Pfam" id="PF08161"/>
    </source>
</evidence>
<protein>
    <recommendedName>
        <fullName evidence="9">Ribosomal RNA-processing protein 12-like conserved domain-containing protein</fullName>
    </recommendedName>
</protein>
<dbReference type="InterPro" id="IPR052087">
    <property type="entry name" value="RRP12"/>
</dbReference>
<keyword evidence="3" id="KW-0539">Nucleus</keyword>
<dbReference type="Pfam" id="PF08161">
    <property type="entry name" value="RRP12_HEAT"/>
    <property type="match status" value="1"/>
</dbReference>
<comment type="subcellular location">
    <subcellularLocation>
        <location evidence="1">Nucleus</location>
    </subcellularLocation>
</comment>
<sequence length="1188" mass="133227">MATFEDDPLLLDMELDLKLGRIRTQVNSKLENQKQLSLVLQAVDENLKDQKQKQSPVTYFVSFLSLLDQCCDGENIKDGNLAGVALYFLDLVSPYTPKQLLRSKFSEIVARLAPALSSDESAAPLLRSSIGVLESLLVAQETGAWINSNNYKISPKRGLTGLLQLSMDHRPKVRKRAQEAVHKILSTVPAGPSLEHPASTLCGEFALNSVMKLLERQQQEKKNKELNTEIIHNLQLIAAITKANSWPLKQILPLCDVLLVVAKTSDQYLVSSSFEAFEGLFQSMNDKVDEDKFVQVLNVLFDLKPAVNDQHLAPSWLAVIARALISYSKSVDAYKCVLKLPDVFKIVGHFFLSENPNVRISASQCLIAIITDSVDVKYLLEPPKTLPEVFENVEEIIEQLSELTNEFLTVKYRESAKEICEVIISILAKFGSRAGPYFTSHLQIIGEWRSNELEGFELNQVSENVIAVAISSIGPEEVLKTLPLNLTNSQATGRAWLLPLLRDNIRHASLGFYISEILPNVEFFEQKIAEGNPESMNIKIFATIVDQIWSLLPHFCDLPTDLTQSFTDDFASKLAALLYEKADLRNTICHALKLLVESNVTYSLGVLEDVILAQKFPLEEAKKNIEYLSATKASKLLSVLFNVFSQTSMAQRGFILETIDAYLQISKPEDLSATFDKVCSILKQALDDEKETDMIKTDEPAAKSSIPKLSITMMDLIVLMAKYVPESCYNALFSIFNQTVKIADVQIQKRSYRIISRLLEPDAGQKAVLNFISNILSLLLETTETTMTAAKSARFALILDIIKILPADNLHFIPAVVSEVIISTKSVNEKTRESAYETLIVMAAKMVEYEGAPVKNSMNDPEMPDSTASLQEFFTICSAGLVGATPNMISAAITSLARLVYEYHAKLDIQFLSELYQTVELFLTSKNREIIKATLGFVKVAILSLPEEMVAQNMKGLLTNLMTASHEHKNHFKSKVKHIIERLIRKFGVDLVEECIPEEDRKLVANIKKAKARAKKKKSQATGTNAAESGVMSGYEAALYSDSESEEEEEEDQPTGRPQQYISESKEMPLDLLDKQTLTHISSSKPKKFTKKTLENEFKTKNGKLIIEDAEEQDDVLNKDSIDAYVEAVRQGPIRGQKNRLRYKHKKGDDIDWDEESDNESKSKPKTSNKVQKPQRKQKKKYKSNRRL</sequence>
<evidence type="ECO:0000256" key="4">
    <source>
        <dbReference type="SAM" id="MobiDB-lite"/>
    </source>
</evidence>
<feature type="domain" description="RRP12 HEAT" evidence="5">
    <location>
        <begin position="353"/>
        <end position="647"/>
    </location>
</feature>
<dbReference type="SUPFAM" id="SSF48371">
    <property type="entry name" value="ARM repeat"/>
    <property type="match status" value="1"/>
</dbReference>
<feature type="region of interest" description="Disordered" evidence="4">
    <location>
        <begin position="1039"/>
        <end position="1062"/>
    </location>
</feature>
<evidence type="ECO:0000313" key="7">
    <source>
        <dbReference type="EMBL" id="KAG7765014.1"/>
    </source>
</evidence>
<dbReference type="InterPro" id="IPR057860">
    <property type="entry name" value="HEAT_RRP12_N"/>
</dbReference>
<evidence type="ECO:0008006" key="9">
    <source>
        <dbReference type="Google" id="ProtNLM"/>
    </source>
</evidence>
<organism evidence="7 8">
    <name type="scientific">Ogataea haglerorum</name>
    <dbReference type="NCBI Taxonomy" id="1937702"/>
    <lineage>
        <taxon>Eukaryota</taxon>
        <taxon>Fungi</taxon>
        <taxon>Dikarya</taxon>
        <taxon>Ascomycota</taxon>
        <taxon>Saccharomycotina</taxon>
        <taxon>Pichiomycetes</taxon>
        <taxon>Pichiales</taxon>
        <taxon>Pichiaceae</taxon>
        <taxon>Ogataea</taxon>
    </lineage>
</organism>
<dbReference type="InterPro" id="IPR016024">
    <property type="entry name" value="ARM-type_fold"/>
</dbReference>
<name>A0ABQ7RG61_9ASCO</name>
<feature type="compositionally biased region" description="Basic residues" evidence="4">
    <location>
        <begin position="1137"/>
        <end position="1146"/>
    </location>
</feature>
<comment type="similarity">
    <text evidence="2">Belongs to the RRP12 family.</text>
</comment>
<dbReference type="Proteomes" id="UP000697297">
    <property type="component" value="Unassembled WGS sequence"/>
</dbReference>
<dbReference type="Pfam" id="PF25772">
    <property type="entry name" value="HEAT_RRP12_N"/>
    <property type="match status" value="1"/>
</dbReference>
<comment type="caution">
    <text evidence="7">The sequence shown here is derived from an EMBL/GenBank/DDBJ whole genome shotgun (WGS) entry which is preliminary data.</text>
</comment>
<dbReference type="PANTHER" id="PTHR48287">
    <property type="entry name" value="ARM REPEAT SUPERFAMILY PROTEIN"/>
    <property type="match status" value="1"/>
</dbReference>
<feature type="region of interest" description="Disordered" evidence="4">
    <location>
        <begin position="1133"/>
        <end position="1188"/>
    </location>
</feature>
<feature type="domain" description="RRP12 N-terminal HEAT" evidence="6">
    <location>
        <begin position="27"/>
        <end position="240"/>
    </location>
</feature>
<evidence type="ECO:0000256" key="2">
    <source>
        <dbReference type="ARBA" id="ARBA00007690"/>
    </source>
</evidence>
<accession>A0ABQ7RG61</accession>
<evidence type="ECO:0000313" key="8">
    <source>
        <dbReference type="Proteomes" id="UP000697297"/>
    </source>
</evidence>
<evidence type="ECO:0000256" key="1">
    <source>
        <dbReference type="ARBA" id="ARBA00004123"/>
    </source>
</evidence>
<dbReference type="Gene3D" id="1.25.10.10">
    <property type="entry name" value="Leucine-rich Repeat Variant"/>
    <property type="match status" value="1"/>
</dbReference>
<feature type="compositionally biased region" description="Acidic residues" evidence="4">
    <location>
        <begin position="1043"/>
        <end position="1053"/>
    </location>
</feature>
<keyword evidence="8" id="KW-1185">Reference proteome</keyword>